<evidence type="ECO:0000256" key="2">
    <source>
        <dbReference type="ARBA" id="ARBA00012695"/>
    </source>
</evidence>
<feature type="domain" description="Proline dehydrogenase" evidence="6">
    <location>
        <begin position="66"/>
        <end position="405"/>
    </location>
</feature>
<comment type="function">
    <text evidence="5">Converts proline to delta-1-pyrroline-5-carboxylate.</text>
</comment>
<dbReference type="Proteomes" id="UP000613740">
    <property type="component" value="Unassembled WGS sequence"/>
</dbReference>
<dbReference type="Pfam" id="PF01619">
    <property type="entry name" value="Pro_dh"/>
    <property type="match status" value="1"/>
</dbReference>
<dbReference type="OrthoDB" id="5464at2759"/>
<dbReference type="InterPro" id="IPR029041">
    <property type="entry name" value="FAD-linked_oxidoreductase-like"/>
</dbReference>
<protein>
    <recommendedName>
        <fullName evidence="2 5">Proline dehydrogenase</fullName>
        <ecNumber evidence="2 5">1.5.5.2</ecNumber>
    </recommendedName>
</protein>
<reference evidence="7" key="1">
    <citation type="journal article" date="2020" name="bioRxiv">
        <title>Comparative genomics of Chlamydomonas.</title>
        <authorList>
            <person name="Craig R.J."/>
            <person name="Hasan A.R."/>
            <person name="Ness R.W."/>
            <person name="Keightley P.D."/>
        </authorList>
    </citation>
    <scope>NUCLEOTIDE SEQUENCE</scope>
    <source>
        <strain evidence="7">CCAP 11/173</strain>
    </source>
</reference>
<dbReference type="PANTHER" id="PTHR13914">
    <property type="entry name" value="PROLINE OXIDASE"/>
    <property type="match status" value="1"/>
</dbReference>
<evidence type="ECO:0000313" key="7">
    <source>
        <dbReference type="EMBL" id="KAG2448965.1"/>
    </source>
</evidence>
<dbReference type="GO" id="GO:0005739">
    <property type="term" value="C:mitochondrion"/>
    <property type="evidence" value="ECO:0007669"/>
    <property type="project" value="TreeGrafter"/>
</dbReference>
<keyword evidence="4 5" id="KW-0642">Proline metabolism</keyword>
<dbReference type="InterPro" id="IPR002872">
    <property type="entry name" value="Proline_DH_dom"/>
</dbReference>
<comment type="similarity">
    <text evidence="1 5">Belongs to the proline oxidase family.</text>
</comment>
<sequence>MLELPDLHPLFQHTPYKELLRDLTVLNICSFPSVALNADGLLQLQWVREALYRHFAAGPTSEDVWQRTQALRSEGVGAILAYGCQALSSAEESEQQYEENVRVMVNSIDEAASFAKQQQEFATVKLSALGSASLLERLSQAMRSAAPDASMADALTGGEQLRLVSGADQVALEAMMARLRWLAQRAALQGVKLILDAELSSLRPAYDYLVRQLMQEFNRAGATAHGLTAGAVVFGTYQAYMRNARGCLAADLALAEQGGYTLGAKLVAGAYMYEEVRMLEEAAAASNGGESRSPLWPSHSQTVACFDECTQLLLGSVKRGGAEAMLGTQNYESAERAVATMSRLGLSPCEAPVYFGQLLGMADELSVALANKGYKTYKNCPYGNVATMLPYLARRMQETKHTEQTLQLVQEELYRRTVVQPAEEAAARVSAHNEAVVAMASKAVGGNKEYCQAVSAVLASIAAGGGGDNLLLQAADSSDMEQIDGSGAAVCTNAA</sequence>
<evidence type="ECO:0000256" key="4">
    <source>
        <dbReference type="ARBA" id="ARBA00023062"/>
    </source>
</evidence>
<keyword evidence="5" id="KW-0274">FAD</keyword>
<dbReference type="GO" id="GO:0004657">
    <property type="term" value="F:proline dehydrogenase activity"/>
    <property type="evidence" value="ECO:0007669"/>
    <property type="project" value="UniProtKB-EC"/>
</dbReference>
<comment type="caution">
    <text evidence="7">The sequence shown here is derived from an EMBL/GenBank/DDBJ whole genome shotgun (WGS) entry which is preliminary data.</text>
</comment>
<dbReference type="InterPro" id="IPR015659">
    <property type="entry name" value="Proline_oxidase"/>
</dbReference>
<name>A0A835WLH1_9CHLO</name>
<dbReference type="EC" id="1.5.5.2" evidence="2 5"/>
<keyword evidence="8" id="KW-1185">Reference proteome</keyword>
<keyword evidence="3 5" id="KW-0560">Oxidoreductase</keyword>
<accession>A0A835WLH1</accession>
<keyword evidence="5" id="KW-0285">Flavoprotein</keyword>
<dbReference type="GO" id="GO:0071949">
    <property type="term" value="F:FAD binding"/>
    <property type="evidence" value="ECO:0007669"/>
    <property type="project" value="TreeGrafter"/>
</dbReference>
<dbReference type="EMBL" id="JAEHOD010000015">
    <property type="protein sequence ID" value="KAG2448965.1"/>
    <property type="molecule type" value="Genomic_DNA"/>
</dbReference>
<dbReference type="PANTHER" id="PTHR13914:SF0">
    <property type="entry name" value="PROLINE DEHYDROGENASE 1, MITOCHONDRIAL"/>
    <property type="match status" value="1"/>
</dbReference>
<dbReference type="SUPFAM" id="SSF51730">
    <property type="entry name" value="FAD-linked oxidoreductase"/>
    <property type="match status" value="1"/>
</dbReference>
<evidence type="ECO:0000313" key="8">
    <source>
        <dbReference type="Proteomes" id="UP000613740"/>
    </source>
</evidence>
<evidence type="ECO:0000256" key="3">
    <source>
        <dbReference type="ARBA" id="ARBA00023002"/>
    </source>
</evidence>
<proteinExistence type="inferred from homology"/>
<comment type="catalytic activity">
    <reaction evidence="5">
        <text>L-proline + a quinone = (S)-1-pyrroline-5-carboxylate + a quinol + H(+)</text>
        <dbReference type="Rhea" id="RHEA:23784"/>
        <dbReference type="ChEBI" id="CHEBI:15378"/>
        <dbReference type="ChEBI" id="CHEBI:17388"/>
        <dbReference type="ChEBI" id="CHEBI:24646"/>
        <dbReference type="ChEBI" id="CHEBI:60039"/>
        <dbReference type="ChEBI" id="CHEBI:132124"/>
        <dbReference type="EC" id="1.5.5.2"/>
    </reaction>
</comment>
<dbReference type="AlphaFoldDB" id="A0A835WLH1"/>
<evidence type="ECO:0000259" key="6">
    <source>
        <dbReference type="Pfam" id="PF01619"/>
    </source>
</evidence>
<evidence type="ECO:0000256" key="5">
    <source>
        <dbReference type="RuleBase" id="RU364054"/>
    </source>
</evidence>
<dbReference type="GO" id="GO:0010133">
    <property type="term" value="P:L-proline catabolic process to L-glutamate"/>
    <property type="evidence" value="ECO:0007669"/>
    <property type="project" value="TreeGrafter"/>
</dbReference>
<gene>
    <name evidence="7" type="ORF">HYH02_005719</name>
</gene>
<evidence type="ECO:0000256" key="1">
    <source>
        <dbReference type="ARBA" id="ARBA00005869"/>
    </source>
</evidence>
<comment type="cofactor">
    <cofactor evidence="5">
        <name>FAD</name>
        <dbReference type="ChEBI" id="CHEBI:57692"/>
    </cofactor>
</comment>
<organism evidence="7 8">
    <name type="scientific">Chlamydomonas schloesseri</name>
    <dbReference type="NCBI Taxonomy" id="2026947"/>
    <lineage>
        <taxon>Eukaryota</taxon>
        <taxon>Viridiplantae</taxon>
        <taxon>Chlorophyta</taxon>
        <taxon>core chlorophytes</taxon>
        <taxon>Chlorophyceae</taxon>
        <taxon>CS clade</taxon>
        <taxon>Chlamydomonadales</taxon>
        <taxon>Chlamydomonadaceae</taxon>
        <taxon>Chlamydomonas</taxon>
    </lineage>
</organism>
<dbReference type="Gene3D" id="3.20.20.220">
    <property type="match status" value="1"/>
</dbReference>